<dbReference type="InterPro" id="IPR009045">
    <property type="entry name" value="Zn_M74/Hedgehog-like"/>
</dbReference>
<gene>
    <name evidence="1" type="ORF">LCGC14_1309670</name>
</gene>
<proteinExistence type="predicted"/>
<protein>
    <recommendedName>
        <fullName evidence="2">Peptidase M15A C-terminal domain-containing protein</fullName>
    </recommendedName>
</protein>
<comment type="caution">
    <text evidence="1">The sequence shown here is derived from an EMBL/GenBank/DDBJ whole genome shotgun (WGS) entry which is preliminary data.</text>
</comment>
<name>A0A0F9L7P6_9ZZZZ</name>
<accession>A0A0F9L7P6</accession>
<dbReference type="SUPFAM" id="SSF55166">
    <property type="entry name" value="Hedgehog/DD-peptidase"/>
    <property type="match status" value="1"/>
</dbReference>
<evidence type="ECO:0000313" key="1">
    <source>
        <dbReference type="EMBL" id="KKM83416.1"/>
    </source>
</evidence>
<sequence length="154" mass="18345">MKLADFDSILHFEPKEISGWENMEAETVKRLDTMRHLDGEALGFYFLVTSAYREARPGEGFSYHHHGRAIDGVMICKTTREPLPLIHQYMIASRHGWGGIGLYPHWNRPGLHLDTRIHLPYERHARWWRDERGKYRDFYEFMERTELWGLNTLT</sequence>
<reference evidence="1" key="1">
    <citation type="journal article" date="2015" name="Nature">
        <title>Complex archaea that bridge the gap between prokaryotes and eukaryotes.</title>
        <authorList>
            <person name="Spang A."/>
            <person name="Saw J.H."/>
            <person name="Jorgensen S.L."/>
            <person name="Zaremba-Niedzwiedzka K."/>
            <person name="Martijn J."/>
            <person name="Lind A.E."/>
            <person name="van Eijk R."/>
            <person name="Schleper C."/>
            <person name="Guy L."/>
            <person name="Ettema T.J."/>
        </authorList>
    </citation>
    <scope>NUCLEOTIDE SEQUENCE</scope>
</reference>
<dbReference type="EMBL" id="LAZR01007717">
    <property type="protein sequence ID" value="KKM83416.1"/>
    <property type="molecule type" value="Genomic_DNA"/>
</dbReference>
<organism evidence="1">
    <name type="scientific">marine sediment metagenome</name>
    <dbReference type="NCBI Taxonomy" id="412755"/>
    <lineage>
        <taxon>unclassified sequences</taxon>
        <taxon>metagenomes</taxon>
        <taxon>ecological metagenomes</taxon>
    </lineage>
</organism>
<dbReference type="AlphaFoldDB" id="A0A0F9L7P6"/>
<evidence type="ECO:0008006" key="2">
    <source>
        <dbReference type="Google" id="ProtNLM"/>
    </source>
</evidence>